<sequence length="177" mass="19514">MVVFVDLDNDVSDDPHADPNGPRGFSSLRKHRLGDKVTANAPPNANDGKLEERPNPNINSFSAALGAYPIVTQLAHNVDLNTLDALSRTCRQIRANLLQYRNRLVQQTLHCENEFRGAKSSQSEKPGQKWHILGEAGHLVSGKVSTCARDLVSDCRRCGRIVCRVCPPFFPTSISPE</sequence>
<proteinExistence type="predicted"/>
<feature type="region of interest" description="Disordered" evidence="1">
    <location>
        <begin position="7"/>
        <end position="55"/>
    </location>
</feature>
<dbReference type="OrthoDB" id="5288318at2759"/>
<organism evidence="2 3">
    <name type="scientific">Alectoria fallacina</name>
    <dbReference type="NCBI Taxonomy" id="1903189"/>
    <lineage>
        <taxon>Eukaryota</taxon>
        <taxon>Fungi</taxon>
        <taxon>Dikarya</taxon>
        <taxon>Ascomycota</taxon>
        <taxon>Pezizomycotina</taxon>
        <taxon>Lecanoromycetes</taxon>
        <taxon>OSLEUM clade</taxon>
        <taxon>Lecanoromycetidae</taxon>
        <taxon>Lecanorales</taxon>
        <taxon>Lecanorineae</taxon>
        <taxon>Parmeliaceae</taxon>
        <taxon>Alectoria</taxon>
    </lineage>
</organism>
<gene>
    <name evidence="2" type="ORF">ALECFALPRED_001420</name>
</gene>
<comment type="caution">
    <text evidence="2">The sequence shown here is derived from an EMBL/GenBank/DDBJ whole genome shotgun (WGS) entry which is preliminary data.</text>
</comment>
<accession>A0A8H3F975</accession>
<reference evidence="2" key="1">
    <citation type="submission" date="2021-03" db="EMBL/GenBank/DDBJ databases">
        <authorList>
            <person name="Tagirdzhanova G."/>
        </authorList>
    </citation>
    <scope>NUCLEOTIDE SEQUENCE</scope>
</reference>
<dbReference type="Proteomes" id="UP000664203">
    <property type="component" value="Unassembled WGS sequence"/>
</dbReference>
<evidence type="ECO:0000313" key="2">
    <source>
        <dbReference type="EMBL" id="CAF9920073.1"/>
    </source>
</evidence>
<keyword evidence="3" id="KW-1185">Reference proteome</keyword>
<evidence type="ECO:0000256" key="1">
    <source>
        <dbReference type="SAM" id="MobiDB-lite"/>
    </source>
</evidence>
<dbReference type="EMBL" id="CAJPDR010000132">
    <property type="protein sequence ID" value="CAF9920073.1"/>
    <property type="molecule type" value="Genomic_DNA"/>
</dbReference>
<protein>
    <submittedName>
        <fullName evidence="2">Uncharacterized protein</fullName>
    </submittedName>
</protein>
<dbReference type="AlphaFoldDB" id="A0A8H3F975"/>
<evidence type="ECO:0000313" key="3">
    <source>
        <dbReference type="Proteomes" id="UP000664203"/>
    </source>
</evidence>
<name>A0A8H3F975_9LECA</name>